<dbReference type="OrthoDB" id="3045089at2759"/>
<name>A0A8H3G7C7_9LECA</name>
<gene>
    <name evidence="3" type="ORF">IMSHALPRED_000718</name>
</gene>
<evidence type="ECO:0000313" key="4">
    <source>
        <dbReference type="Proteomes" id="UP000664534"/>
    </source>
</evidence>
<evidence type="ECO:0000313" key="3">
    <source>
        <dbReference type="EMBL" id="CAF9938202.1"/>
    </source>
</evidence>
<proteinExistence type="predicted"/>
<dbReference type="PANTHER" id="PTHR38886">
    <property type="entry name" value="SESA DOMAIN-CONTAINING PROTEIN"/>
    <property type="match status" value="1"/>
</dbReference>
<dbReference type="AlphaFoldDB" id="A0A8H3G7C7"/>
<evidence type="ECO:0000256" key="1">
    <source>
        <dbReference type="SAM" id="Coils"/>
    </source>
</evidence>
<organism evidence="3 4">
    <name type="scientific">Imshaugia aleurites</name>
    <dbReference type="NCBI Taxonomy" id="172621"/>
    <lineage>
        <taxon>Eukaryota</taxon>
        <taxon>Fungi</taxon>
        <taxon>Dikarya</taxon>
        <taxon>Ascomycota</taxon>
        <taxon>Pezizomycotina</taxon>
        <taxon>Lecanoromycetes</taxon>
        <taxon>OSLEUM clade</taxon>
        <taxon>Lecanoromycetidae</taxon>
        <taxon>Lecanorales</taxon>
        <taxon>Lecanorineae</taxon>
        <taxon>Parmeliaceae</taxon>
        <taxon>Imshaugia</taxon>
    </lineage>
</organism>
<feature type="coiled-coil region" evidence="1">
    <location>
        <begin position="55"/>
        <end position="82"/>
    </location>
</feature>
<keyword evidence="1" id="KW-0175">Coiled coil</keyword>
<accession>A0A8H3G7C7</accession>
<sequence length="381" mass="41629">MVVPPFGFGVGGFLAVAKLTGKIVSELRDACLYPRSLSNDLPICVLRCNADLEQNGEATSKYQDLIIELESLERALSRLYTLKPAEHELVHLDAIRAAATTCKRPLESFLARIEKFEKRLGAQNANDNHFKGAGRRIHFNVAFEEDVKELRTTLASHVLTINTLLITQLLDSITTAESARADHVENLKSLFEAHATLLQIIIGKVSKVSIDLGSYKDNMAALRERVDQLQIQDSGISVNADDQQKILEAIRLEIRSVLEKVVAEETNAKGSNPTEPVSSNSFTPASAITSSLVALLQLGTIVASTYTSANQARDMSMTARELEIHGPPAEQLLDRPSISTGGPARRSKQLMKSYCSAATDLIDLEQPATALDARTQMSNVH</sequence>
<evidence type="ECO:0008006" key="5">
    <source>
        <dbReference type="Google" id="ProtNLM"/>
    </source>
</evidence>
<dbReference type="Proteomes" id="UP000664534">
    <property type="component" value="Unassembled WGS sequence"/>
</dbReference>
<evidence type="ECO:0000256" key="2">
    <source>
        <dbReference type="SAM" id="MobiDB-lite"/>
    </source>
</evidence>
<protein>
    <recommendedName>
        <fullName evidence="5">Fungal N-terminal domain-containing protein</fullName>
    </recommendedName>
</protein>
<comment type="caution">
    <text evidence="3">The sequence shown here is derived from an EMBL/GenBank/DDBJ whole genome shotgun (WGS) entry which is preliminary data.</text>
</comment>
<dbReference type="EMBL" id="CAJPDT010000106">
    <property type="protein sequence ID" value="CAF9938202.1"/>
    <property type="molecule type" value="Genomic_DNA"/>
</dbReference>
<feature type="region of interest" description="Disordered" evidence="2">
    <location>
        <begin position="326"/>
        <end position="346"/>
    </location>
</feature>
<keyword evidence="4" id="KW-1185">Reference proteome</keyword>
<reference evidence="3" key="1">
    <citation type="submission" date="2021-03" db="EMBL/GenBank/DDBJ databases">
        <authorList>
            <person name="Tagirdzhanova G."/>
        </authorList>
    </citation>
    <scope>NUCLEOTIDE SEQUENCE</scope>
</reference>
<dbReference type="PANTHER" id="PTHR38886:SF1">
    <property type="entry name" value="NACHT-NTPASE AND P-LOOP NTPASES N-TERMINAL DOMAIN-CONTAINING PROTEIN"/>
    <property type="match status" value="1"/>
</dbReference>